<organism evidence="1 2">
    <name type="scientific">Panagrolaimus sp. JU765</name>
    <dbReference type="NCBI Taxonomy" id="591449"/>
    <lineage>
        <taxon>Eukaryota</taxon>
        <taxon>Metazoa</taxon>
        <taxon>Ecdysozoa</taxon>
        <taxon>Nematoda</taxon>
        <taxon>Chromadorea</taxon>
        <taxon>Rhabditida</taxon>
        <taxon>Tylenchina</taxon>
        <taxon>Panagrolaimomorpha</taxon>
        <taxon>Panagrolaimoidea</taxon>
        <taxon>Panagrolaimidae</taxon>
        <taxon>Panagrolaimus</taxon>
    </lineage>
</organism>
<proteinExistence type="predicted"/>
<evidence type="ECO:0000313" key="2">
    <source>
        <dbReference type="WBParaSite" id="JU765_v2.g1937.t1"/>
    </source>
</evidence>
<sequence length="413" mass="49149">MLRRFTAIFNNSTSIPERTDLNHNCFRLSLTKEEKDYYMNCVDYSSKKKNVILVMREIICYGIGYEEYSKFTLDQRQRITRMIEHDVEDMIAKFKDCLENLRTAICNYILKFRYNMALVKWFNTASDDVKRYYFTNETGPYEDFLKSCRKLRQKNEILLDVQVLRLHLLKVFKSLTKLESAKVFMTLSAENQKRGKKIFDIFQINDKINNYEYKNWGEFQDDFLTMIEKFRPKIKKIEKEIIDIFEKDFAELIKPIAKLYGNCCGELLFYSKVRQFCYSNPDCRINPGDEYYCHDLPSINPNDLIAHYTLCKKCYKELPETGLNIASSSTDLEELIPKSSFQKLINYENIQEKFIFCYHCGRRWHAVCDLPVNEIDSYIEAAVNQHINREHPEFGHKDRISVRLVSNIEKQVD</sequence>
<dbReference type="WBParaSite" id="JU765_v2.g1937.t1">
    <property type="protein sequence ID" value="JU765_v2.g1937.t1"/>
    <property type="gene ID" value="JU765_v2.g1937"/>
</dbReference>
<protein>
    <submittedName>
        <fullName evidence="2">Histone acetyltransferase</fullName>
    </submittedName>
</protein>
<dbReference type="Proteomes" id="UP000887576">
    <property type="component" value="Unplaced"/>
</dbReference>
<reference evidence="2" key="1">
    <citation type="submission" date="2022-11" db="UniProtKB">
        <authorList>
            <consortium name="WormBaseParasite"/>
        </authorList>
    </citation>
    <scope>IDENTIFICATION</scope>
</reference>
<name>A0AC34QUA6_9BILA</name>
<accession>A0AC34QUA6</accession>
<evidence type="ECO:0000313" key="1">
    <source>
        <dbReference type="Proteomes" id="UP000887576"/>
    </source>
</evidence>